<evidence type="ECO:0000313" key="3">
    <source>
        <dbReference type="Proteomes" id="UP000003257"/>
    </source>
</evidence>
<keyword evidence="1" id="KW-0732">Signal</keyword>
<comment type="caution">
    <text evidence="2">The sequence shown here is derived from an EMBL/GenBank/DDBJ whole genome shotgun (WGS) entry which is preliminary data.</text>
</comment>
<keyword evidence="3" id="KW-1185">Reference proteome</keyword>
<evidence type="ECO:0000313" key="2">
    <source>
        <dbReference type="EMBL" id="EDQ04496.1"/>
    </source>
</evidence>
<dbReference type="RefSeq" id="WP_007120260.1">
    <property type="nucleotide sequence ID" value="NZ_ABID01000004.1"/>
</dbReference>
<reference evidence="2 3" key="1">
    <citation type="submission" date="2007-11" db="EMBL/GenBank/DDBJ databases">
        <authorList>
            <person name="Wagner-Dobler I."/>
            <person name="Ferriera S."/>
            <person name="Johnson J."/>
            <person name="Kravitz S."/>
            <person name="Beeson K."/>
            <person name="Sutton G."/>
            <person name="Rogers Y.-H."/>
            <person name="Friedman R."/>
            <person name="Frazier M."/>
            <person name="Venter J.C."/>
        </authorList>
    </citation>
    <scope>NUCLEOTIDE SEQUENCE [LARGE SCALE GENOMIC DNA]</scope>
    <source>
        <strain evidence="2 3">HEL-45</strain>
    </source>
</reference>
<protein>
    <recommendedName>
        <fullName evidence="4">Lipoprotein</fullName>
    </recommendedName>
</protein>
<evidence type="ECO:0000256" key="1">
    <source>
        <dbReference type="SAM" id="SignalP"/>
    </source>
</evidence>
<dbReference type="Proteomes" id="UP000003257">
    <property type="component" value="Unassembled WGS sequence"/>
</dbReference>
<proteinExistence type="predicted"/>
<accession>A0ABM9X4Z1</accession>
<feature type="signal peptide" evidence="1">
    <location>
        <begin position="1"/>
        <end position="23"/>
    </location>
</feature>
<evidence type="ECO:0008006" key="4">
    <source>
        <dbReference type="Google" id="ProtNLM"/>
    </source>
</evidence>
<organism evidence="2 3">
    <name type="scientific">Sulfitobacter indolifex HEL-45</name>
    <dbReference type="NCBI Taxonomy" id="391624"/>
    <lineage>
        <taxon>Bacteria</taxon>
        <taxon>Pseudomonadati</taxon>
        <taxon>Pseudomonadota</taxon>
        <taxon>Alphaproteobacteria</taxon>
        <taxon>Rhodobacterales</taxon>
        <taxon>Roseobacteraceae</taxon>
        <taxon>Sulfitobacter</taxon>
    </lineage>
</organism>
<sequence>MKYRKFKIAAIVCSLSLTQGCLALVPMAASGAMAYATNSAAESAINNNLDAQRMNCRELRARYLELSQNPLQKMNPFANQALKAGQVRAIAQAKGCRIR</sequence>
<feature type="chain" id="PRO_5045194217" description="Lipoprotein" evidence="1">
    <location>
        <begin position="24"/>
        <end position="99"/>
    </location>
</feature>
<dbReference type="EMBL" id="ABID01000004">
    <property type="protein sequence ID" value="EDQ04496.1"/>
    <property type="molecule type" value="Genomic_DNA"/>
</dbReference>
<dbReference type="PROSITE" id="PS51257">
    <property type="entry name" value="PROKAR_LIPOPROTEIN"/>
    <property type="match status" value="1"/>
</dbReference>
<gene>
    <name evidence="2" type="ORF">OIHEL45_16244</name>
</gene>
<name>A0ABM9X4Z1_9RHOB</name>